<dbReference type="AlphaFoldDB" id="A0A1M4UMI1"/>
<accession>A0A1M4UMI1</accession>
<dbReference type="EMBL" id="FQVN01000001">
    <property type="protein sequence ID" value="SHE57894.1"/>
    <property type="molecule type" value="Genomic_DNA"/>
</dbReference>
<proteinExistence type="predicted"/>
<sequence>MVDVLQVQRAAEQLGSLEARYGGGVVGAALAGKAKWAEGLLRSQASDEVRVALMGAVAQLHRKAASAALDMGRASAGRHHLSRGMELAKAGKHDELLVCLLYTAGRAERHSGDDRSALHLFQLGHSPATAARSWRLLALMEINSAVAWAKLGMRDLAVQSHARACEHFALAQDASADWLGWIDSGEIRAMEGVMWATLSEEERAISALVTSLRHRGDSAPVYSAFSLAELATAHLRNGDINEGVRVGMNAVDLVEPLRSQRARDRLAPLRVAALSSGRQAGDLVHRITLARRR</sequence>
<dbReference type="STRING" id="2017.SAMN05444320_101482"/>
<reference evidence="1 2" key="1">
    <citation type="submission" date="2016-11" db="EMBL/GenBank/DDBJ databases">
        <authorList>
            <person name="Jaros S."/>
            <person name="Januszkiewicz K."/>
            <person name="Wedrychowicz H."/>
        </authorList>
    </citation>
    <scope>NUCLEOTIDE SEQUENCE [LARGE SCALE GENOMIC DNA]</scope>
    <source>
        <strain evidence="1 2">DSM 44523</strain>
    </source>
</reference>
<gene>
    <name evidence="1" type="ORF">SAMN05444320_101482</name>
</gene>
<protein>
    <submittedName>
        <fullName evidence="1">Uncharacterized protein</fullName>
    </submittedName>
</protein>
<name>A0A1M4UMI1_STRHI</name>
<keyword evidence="2" id="KW-1185">Reference proteome</keyword>
<evidence type="ECO:0000313" key="1">
    <source>
        <dbReference type="EMBL" id="SHE57894.1"/>
    </source>
</evidence>
<organism evidence="1 2">
    <name type="scientific">Streptoalloteichus hindustanus</name>
    <dbReference type="NCBI Taxonomy" id="2017"/>
    <lineage>
        <taxon>Bacteria</taxon>
        <taxon>Bacillati</taxon>
        <taxon>Actinomycetota</taxon>
        <taxon>Actinomycetes</taxon>
        <taxon>Pseudonocardiales</taxon>
        <taxon>Pseudonocardiaceae</taxon>
        <taxon>Streptoalloteichus</taxon>
    </lineage>
</organism>
<dbReference type="Proteomes" id="UP000184501">
    <property type="component" value="Unassembled WGS sequence"/>
</dbReference>
<evidence type="ECO:0000313" key="2">
    <source>
        <dbReference type="Proteomes" id="UP000184501"/>
    </source>
</evidence>